<accession>A0A6L6JJB4</accession>
<evidence type="ECO:0000313" key="3">
    <source>
        <dbReference type="EMBL" id="MTH79941.1"/>
    </source>
</evidence>
<feature type="compositionally biased region" description="Low complexity" evidence="1">
    <location>
        <begin position="49"/>
        <end position="67"/>
    </location>
</feature>
<dbReference type="Proteomes" id="UP000478183">
    <property type="component" value="Unassembled WGS sequence"/>
</dbReference>
<dbReference type="EMBL" id="WMIE01000023">
    <property type="protein sequence ID" value="MTH79941.1"/>
    <property type="molecule type" value="Genomic_DNA"/>
</dbReference>
<dbReference type="AlphaFoldDB" id="A0A6L6JJB4"/>
<evidence type="ECO:0000256" key="2">
    <source>
        <dbReference type="SAM" id="Phobius"/>
    </source>
</evidence>
<sequence length="67" mass="6971">MSHNTEPERAMRRHPAAIIGIILALVVAGVALVWWMGADPVAEDDVSRTAMPEAPAGTPAAGSPPEN</sequence>
<name>A0A6L6JJB4_9RHOB</name>
<keyword evidence="2" id="KW-1133">Transmembrane helix</keyword>
<proteinExistence type="predicted"/>
<keyword evidence="4" id="KW-1185">Reference proteome</keyword>
<keyword evidence="2" id="KW-0472">Membrane</keyword>
<feature type="region of interest" description="Disordered" evidence="1">
    <location>
        <begin position="45"/>
        <end position="67"/>
    </location>
</feature>
<evidence type="ECO:0000256" key="1">
    <source>
        <dbReference type="SAM" id="MobiDB-lite"/>
    </source>
</evidence>
<keyword evidence="2" id="KW-0812">Transmembrane</keyword>
<feature type="transmembrane region" description="Helical" evidence="2">
    <location>
        <begin position="16"/>
        <end position="37"/>
    </location>
</feature>
<reference evidence="3 4" key="1">
    <citation type="submission" date="2019-11" db="EMBL/GenBank/DDBJ databases">
        <authorList>
            <person name="Dong K."/>
        </authorList>
    </citation>
    <scope>NUCLEOTIDE SEQUENCE [LARGE SCALE GENOMIC DNA]</scope>
    <source>
        <strain evidence="3 4">NBRC 111993</strain>
    </source>
</reference>
<evidence type="ECO:0000313" key="4">
    <source>
        <dbReference type="Proteomes" id="UP000478183"/>
    </source>
</evidence>
<dbReference type="RefSeq" id="WP_155097292.1">
    <property type="nucleotide sequence ID" value="NZ_WMIE01000023.1"/>
</dbReference>
<organism evidence="3 4">
    <name type="scientific">Paracoccus aestuariivivens</name>
    <dbReference type="NCBI Taxonomy" id="1820333"/>
    <lineage>
        <taxon>Bacteria</taxon>
        <taxon>Pseudomonadati</taxon>
        <taxon>Pseudomonadota</taxon>
        <taxon>Alphaproteobacteria</taxon>
        <taxon>Rhodobacterales</taxon>
        <taxon>Paracoccaceae</taxon>
        <taxon>Paracoccus</taxon>
    </lineage>
</organism>
<protein>
    <submittedName>
        <fullName evidence="3">Uncharacterized protein</fullName>
    </submittedName>
</protein>
<comment type="caution">
    <text evidence="3">The sequence shown here is derived from an EMBL/GenBank/DDBJ whole genome shotgun (WGS) entry which is preliminary data.</text>
</comment>
<gene>
    <name evidence="3" type="ORF">GL286_19725</name>
</gene>